<reference evidence="1" key="1">
    <citation type="submission" date="2019-12" db="EMBL/GenBank/DDBJ databases">
        <title>Genome sequencing and annotation of Brassica cretica.</title>
        <authorList>
            <person name="Studholme D.J."/>
            <person name="Sarris P.F."/>
        </authorList>
    </citation>
    <scope>NUCLEOTIDE SEQUENCE</scope>
    <source>
        <strain evidence="1">PFS-001/15</strain>
        <tissue evidence="1">Leaf</tissue>
    </source>
</reference>
<gene>
    <name evidence="1" type="ORF">F2Q68_00041311</name>
</gene>
<accession>A0A3N6PWN9</accession>
<organism evidence="1 2">
    <name type="scientific">Brassica cretica</name>
    <name type="common">Mustard</name>
    <dbReference type="NCBI Taxonomy" id="69181"/>
    <lineage>
        <taxon>Eukaryota</taxon>
        <taxon>Viridiplantae</taxon>
        <taxon>Streptophyta</taxon>
        <taxon>Embryophyta</taxon>
        <taxon>Tracheophyta</taxon>
        <taxon>Spermatophyta</taxon>
        <taxon>Magnoliopsida</taxon>
        <taxon>eudicotyledons</taxon>
        <taxon>Gunneridae</taxon>
        <taxon>Pentapetalae</taxon>
        <taxon>rosids</taxon>
        <taxon>malvids</taxon>
        <taxon>Brassicales</taxon>
        <taxon>Brassicaceae</taxon>
        <taxon>Brassiceae</taxon>
        <taxon>Brassica</taxon>
    </lineage>
</organism>
<evidence type="ECO:0000313" key="1">
    <source>
        <dbReference type="EMBL" id="KAF2620295.1"/>
    </source>
</evidence>
<dbReference type="Proteomes" id="UP000712281">
    <property type="component" value="Unassembled WGS sequence"/>
</dbReference>
<sequence length="51" mass="5531">MPTPMLALAVCLAAYKQVARRIQNARQETREHGGFLLAAKKEPLCPVPPSG</sequence>
<name>A0A3N6PWN9_BRACR</name>
<protein>
    <submittedName>
        <fullName evidence="1">Uncharacterized protein</fullName>
    </submittedName>
</protein>
<comment type="caution">
    <text evidence="1">The sequence shown here is derived from an EMBL/GenBank/DDBJ whole genome shotgun (WGS) entry which is preliminary data.</text>
</comment>
<dbReference type="EMBL" id="QGKW02000007">
    <property type="protein sequence ID" value="KAF2620295.1"/>
    <property type="molecule type" value="Genomic_DNA"/>
</dbReference>
<proteinExistence type="predicted"/>
<dbReference type="AlphaFoldDB" id="A0A3N6PWN9"/>
<evidence type="ECO:0000313" key="2">
    <source>
        <dbReference type="Proteomes" id="UP000712281"/>
    </source>
</evidence>